<protein>
    <recommendedName>
        <fullName evidence="2">Retinoblastoma-associated protein A-box domain-containing protein</fullName>
    </recommendedName>
</protein>
<evidence type="ECO:0000256" key="1">
    <source>
        <dbReference type="SAM" id="SignalP"/>
    </source>
</evidence>
<dbReference type="SMART" id="SM01368">
    <property type="entry name" value="RB_A"/>
    <property type="match status" value="1"/>
</dbReference>
<name>A0A819DSG3_9BILA</name>
<evidence type="ECO:0000313" key="4">
    <source>
        <dbReference type="Proteomes" id="UP000663842"/>
    </source>
</evidence>
<dbReference type="GO" id="GO:0005634">
    <property type="term" value="C:nucleus"/>
    <property type="evidence" value="ECO:0007669"/>
    <property type="project" value="InterPro"/>
</dbReference>
<dbReference type="PANTHER" id="PTHR13742">
    <property type="entry name" value="RETINOBLASTOMA-ASSOCIATED PROTEIN RB -RELATED"/>
    <property type="match status" value="1"/>
</dbReference>
<reference evidence="3" key="1">
    <citation type="submission" date="2021-02" db="EMBL/GenBank/DDBJ databases">
        <authorList>
            <person name="Nowell W R."/>
        </authorList>
    </citation>
    <scope>NUCLEOTIDE SEQUENCE</scope>
</reference>
<dbReference type="GO" id="GO:2000134">
    <property type="term" value="P:negative regulation of G1/S transition of mitotic cell cycle"/>
    <property type="evidence" value="ECO:0007669"/>
    <property type="project" value="TreeGrafter"/>
</dbReference>
<dbReference type="InterPro" id="IPR036915">
    <property type="entry name" value="Cyclin-like_sf"/>
</dbReference>
<accession>A0A819DSG3</accession>
<dbReference type="InterPro" id="IPR028309">
    <property type="entry name" value="RB_fam"/>
</dbReference>
<dbReference type="Gene3D" id="1.10.472.10">
    <property type="entry name" value="Cyclin-like"/>
    <property type="match status" value="2"/>
</dbReference>
<dbReference type="SUPFAM" id="SSF47954">
    <property type="entry name" value="Cyclin-like"/>
    <property type="match status" value="2"/>
</dbReference>
<dbReference type="Gene3D" id="2.10.60.10">
    <property type="entry name" value="CD59"/>
    <property type="match status" value="1"/>
</dbReference>
<evidence type="ECO:0000259" key="2">
    <source>
        <dbReference type="SMART" id="SM01368"/>
    </source>
</evidence>
<dbReference type="EMBL" id="CAJOBF010000567">
    <property type="protein sequence ID" value="CAF3836893.1"/>
    <property type="molecule type" value="Genomic_DNA"/>
</dbReference>
<evidence type="ECO:0000313" key="3">
    <source>
        <dbReference type="EMBL" id="CAF3836893.1"/>
    </source>
</evidence>
<dbReference type="GO" id="GO:0030154">
    <property type="term" value="P:cell differentiation"/>
    <property type="evidence" value="ECO:0007669"/>
    <property type="project" value="TreeGrafter"/>
</dbReference>
<feature type="chain" id="PRO_5032276314" description="Retinoblastoma-associated protein A-box domain-containing protein" evidence="1">
    <location>
        <begin position="18"/>
        <end position="625"/>
    </location>
</feature>
<dbReference type="Pfam" id="PF01858">
    <property type="entry name" value="RB_A"/>
    <property type="match status" value="1"/>
</dbReference>
<dbReference type="InterPro" id="IPR002720">
    <property type="entry name" value="RB_A"/>
</dbReference>
<proteinExistence type="predicted"/>
<organism evidence="3 4">
    <name type="scientific">Rotaria magnacalcarata</name>
    <dbReference type="NCBI Taxonomy" id="392030"/>
    <lineage>
        <taxon>Eukaryota</taxon>
        <taxon>Metazoa</taxon>
        <taxon>Spiralia</taxon>
        <taxon>Gnathifera</taxon>
        <taxon>Rotifera</taxon>
        <taxon>Eurotatoria</taxon>
        <taxon>Bdelloidea</taxon>
        <taxon>Philodinida</taxon>
        <taxon>Philodinidae</taxon>
        <taxon>Rotaria</taxon>
    </lineage>
</organism>
<keyword evidence="1" id="KW-0732">Signal</keyword>
<dbReference type="GO" id="GO:0000977">
    <property type="term" value="F:RNA polymerase II transcription regulatory region sequence-specific DNA binding"/>
    <property type="evidence" value="ECO:0007669"/>
    <property type="project" value="TreeGrafter"/>
</dbReference>
<comment type="caution">
    <text evidence="3">The sequence shown here is derived from an EMBL/GenBank/DDBJ whole genome shotgun (WGS) entry which is preliminary data.</text>
</comment>
<dbReference type="AlphaFoldDB" id="A0A819DSG3"/>
<dbReference type="GO" id="GO:0005667">
    <property type="term" value="C:transcription regulator complex"/>
    <property type="evidence" value="ECO:0007669"/>
    <property type="project" value="TreeGrafter"/>
</dbReference>
<dbReference type="InterPro" id="IPR045860">
    <property type="entry name" value="Snake_toxin-like_sf"/>
</dbReference>
<sequence>MIYQLISITLFVNVASGLRCKTASPSNCLYSSACTYHTQECPSSEGSSNIRGGVYCLTIVNNDPNELIIGEMGCMYDQETSKTCKNQSQCIMNYTNKDKKFFHCCCDKDDCNQNFFINSSDEPPRKRVDPTNRCKGFLYDLIERLNEWENIFNKSYDSIEEINNFNKQLNPSRSCQSRFDLSLKLIYNSLENILTIEKKRLESIQFNSQQQIQQSFQKLILNNQFLKSLLGLCILLVLYSHNDKYHDFNWLLNIYSLHGYSFLKIIQIFLKTSQQISKCRQFIKYLSSIEEIIISSMNNLSLIRSQSDGIVEKTVKLCPYSMFYRRLYDLVSSRLDILCLRLFSSQSNQIEKLIWNFFIYLFENYLELLFRSRDLDQILLSSIYFISNSKLIQNNQELTWTRLIQSYKSMPNAKLKTLRSVFIRSINQQNDFIFHQDSYRENPCLTPSKPAGTIHIIDGNMFGDITSFYKEIFLKIDNLEKSFENYLKTIELIEISNRMKPNENQKTTNNISINIGQNIFIDYSSNKIQSNLFSSNNLKANSYQTNSQNKSTSNVLSSSIQAVNNSDDIQENIFIEKTQTNLLFGQSNNNSIKRTLSQDSNSNCLTSLTKKVLQIEKDRQKLEQN</sequence>
<feature type="signal peptide" evidence="1">
    <location>
        <begin position="1"/>
        <end position="17"/>
    </location>
</feature>
<feature type="domain" description="Retinoblastoma-associated protein A-box" evidence="2">
    <location>
        <begin position="95"/>
        <end position="306"/>
    </location>
</feature>
<dbReference type="InterPro" id="IPR002719">
    <property type="entry name" value="RB_B"/>
</dbReference>
<dbReference type="Pfam" id="PF01857">
    <property type="entry name" value="RB_B"/>
    <property type="match status" value="1"/>
</dbReference>
<gene>
    <name evidence="3" type="ORF">UXM345_LOCUS6967</name>
</gene>
<dbReference type="GO" id="GO:0006357">
    <property type="term" value="P:regulation of transcription by RNA polymerase II"/>
    <property type="evidence" value="ECO:0007669"/>
    <property type="project" value="InterPro"/>
</dbReference>
<dbReference type="GO" id="GO:0000785">
    <property type="term" value="C:chromatin"/>
    <property type="evidence" value="ECO:0007669"/>
    <property type="project" value="TreeGrafter"/>
</dbReference>
<dbReference type="SUPFAM" id="SSF57302">
    <property type="entry name" value="Snake toxin-like"/>
    <property type="match status" value="1"/>
</dbReference>
<dbReference type="PANTHER" id="PTHR13742:SF17">
    <property type="entry name" value="RE32990P-RELATED"/>
    <property type="match status" value="1"/>
</dbReference>
<dbReference type="Proteomes" id="UP000663842">
    <property type="component" value="Unassembled WGS sequence"/>
</dbReference>